<accession>A0AAD4N352</accession>
<protein>
    <submittedName>
        <fullName evidence="1">Gag protein</fullName>
    </submittedName>
</protein>
<dbReference type="Proteomes" id="UP001201812">
    <property type="component" value="Unassembled WGS sequence"/>
</dbReference>
<dbReference type="AlphaFoldDB" id="A0AAD4N352"/>
<evidence type="ECO:0000313" key="1">
    <source>
        <dbReference type="EMBL" id="KAI1709968.1"/>
    </source>
</evidence>
<evidence type="ECO:0000313" key="2">
    <source>
        <dbReference type="Proteomes" id="UP001201812"/>
    </source>
</evidence>
<dbReference type="EMBL" id="JAKKPZ010000028">
    <property type="protein sequence ID" value="KAI1709968.1"/>
    <property type="molecule type" value="Genomic_DNA"/>
</dbReference>
<comment type="caution">
    <text evidence="1">The sequence shown here is derived from an EMBL/GenBank/DDBJ whole genome shotgun (WGS) entry which is preliminary data.</text>
</comment>
<reference evidence="1" key="1">
    <citation type="submission" date="2022-01" db="EMBL/GenBank/DDBJ databases">
        <title>Genome Sequence Resource for Two Populations of Ditylenchus destructor, the Migratory Endoparasitic Phytonematode.</title>
        <authorList>
            <person name="Zhang H."/>
            <person name="Lin R."/>
            <person name="Xie B."/>
        </authorList>
    </citation>
    <scope>NUCLEOTIDE SEQUENCE</scope>
    <source>
        <strain evidence="1">BazhouSP</strain>
    </source>
</reference>
<gene>
    <name evidence="1" type="ORF">DdX_10980</name>
</gene>
<keyword evidence="2" id="KW-1185">Reference proteome</keyword>
<proteinExistence type="predicted"/>
<name>A0AAD4N352_9BILA</name>
<dbReference type="Pfam" id="PF03564">
    <property type="entry name" value="DUF1759"/>
    <property type="match status" value="1"/>
</dbReference>
<organism evidence="1 2">
    <name type="scientific">Ditylenchus destructor</name>
    <dbReference type="NCBI Taxonomy" id="166010"/>
    <lineage>
        <taxon>Eukaryota</taxon>
        <taxon>Metazoa</taxon>
        <taxon>Ecdysozoa</taxon>
        <taxon>Nematoda</taxon>
        <taxon>Chromadorea</taxon>
        <taxon>Rhabditida</taxon>
        <taxon>Tylenchina</taxon>
        <taxon>Tylenchomorpha</taxon>
        <taxon>Sphaerularioidea</taxon>
        <taxon>Anguinidae</taxon>
        <taxon>Anguininae</taxon>
        <taxon>Ditylenchus</taxon>
    </lineage>
</organism>
<sequence length="533" mass="60004">MSYLVMFLRNNAKTAINGYHITHDNYPIVIELLKRRFGNQKVIGEILQQELISLPKATNATQSLRTFSDSVERLCRQMRSLQISDEHPVISSIVKSKLPYSVLTKVLERERTEGESWTAAKLRKTIQDIIDIRDSAQQRTYVCRNTSENIPEASNQRCPNNSLPHTPSHMSEKTDLFAFDAKIVAVSQETSSKCELAPTEIASEPVTEIIGRLPLSETADSSLPEISKVIEDLPIVGADIKKSDSSHDLRPIYNEQIHMQKNEEIKEHGITNQSPPKYAIHIHLNVQSDKINITLKLLHQPTNAYRKGAENSVIKNLAGTNLRTVASYLLCRGKCVLCFTRLICRCSRTRTNETSHLSTKMTTEPSLSIRNVTVLSFSNFRTDVSSRPARPPNHFLSQFSTSSSAPIKSSLLLASHYKPLAKLTRTLLNSKRKRPTKKSYKGHTKSLNTNLGLVFYRQGNVYGSTVNSFGYSQGSSSFTPIVSNYPTHSVDTFEHDLQRISGQVDTIELAREMAEKLALEGQENDTFRHMYPN</sequence>
<dbReference type="InterPro" id="IPR005312">
    <property type="entry name" value="DUF1759"/>
</dbReference>